<sequence>MATPVPDDLATRVAAWIDGDPDPTTRAELSASSADDLAERFADTLRFGTAGLRGPVRAGPGGMNVAVVIRTTAALAAWLHRSVDGTDGARTVVVGHDARTGSVEFATAAGEVLAGAGFDVVALPGHSPTPLVAHACRALDAVAAVQITASHNPPADNGYKVYLRGGAQLIPPADREIEELIADVGPANRVRRTQVASDDRGTAASAAYLRRLRERFGGPDGPDVRIALTALHGVGGPLALAALVGAGITDVHVVPEQFDPDPAFPTVRFPNPEEPGAADRVLALAEDVGADLAIALDPDADRCAIGVRRNGLWQMLTGDETGALVGAHLLADGFSGDAGATARAGDERPVVASTIVSGSLLAAVAAAADARHVRTLTGFKWLVRAGEPLRYAYEEAIGHCVDPDAVRDKDGISAAVVAARIAQLHRRAGTTVDDGLDELFRRHGVHVTTQQSIRVTDLSVIGRLMSTLRTDPPHSLAGITVVAEDLAVRTDALRTDAVEFTGRSDDGVALRVIARPSGTEPKLKYYVEVIAPPEVADIATTRAELTDLAARVAADLPADAG</sequence>
<evidence type="ECO:0000256" key="5">
    <source>
        <dbReference type="ARBA" id="ARBA00022842"/>
    </source>
</evidence>
<dbReference type="eggNOG" id="COG1109">
    <property type="taxonomic scope" value="Bacteria"/>
</dbReference>
<dbReference type="CDD" id="cd05799">
    <property type="entry name" value="PGM2"/>
    <property type="match status" value="1"/>
</dbReference>
<dbReference type="OrthoDB" id="9806956at2"/>
<evidence type="ECO:0000256" key="7">
    <source>
        <dbReference type="RuleBase" id="RU004326"/>
    </source>
</evidence>
<dbReference type="RefSeq" id="WP_007623244.1">
    <property type="nucleotide sequence ID" value="NZ_BANX01000028.1"/>
</dbReference>
<feature type="domain" description="Alpha-D-phosphohexomutase alpha/beta/alpha" evidence="9">
    <location>
        <begin position="46"/>
        <end position="183"/>
    </location>
</feature>
<evidence type="ECO:0000256" key="4">
    <source>
        <dbReference type="ARBA" id="ARBA00022723"/>
    </source>
</evidence>
<comment type="cofactor">
    <cofactor evidence="1">
        <name>Mg(2+)</name>
        <dbReference type="ChEBI" id="CHEBI:18420"/>
    </cofactor>
</comment>
<keyword evidence="3" id="KW-0597">Phosphoprotein</keyword>
<dbReference type="InterPro" id="IPR016066">
    <property type="entry name" value="A-D-PHexomutase_CS"/>
</dbReference>
<accession>M0QNF3</accession>
<dbReference type="GO" id="GO:0005975">
    <property type="term" value="P:carbohydrate metabolic process"/>
    <property type="evidence" value="ECO:0007669"/>
    <property type="project" value="InterPro"/>
</dbReference>
<evidence type="ECO:0000313" key="13">
    <source>
        <dbReference type="Proteomes" id="UP000011666"/>
    </source>
</evidence>
<dbReference type="InterPro" id="IPR005846">
    <property type="entry name" value="A-D-PHexomutase_a/b/a-III"/>
</dbReference>
<evidence type="ECO:0000256" key="2">
    <source>
        <dbReference type="ARBA" id="ARBA00010231"/>
    </source>
</evidence>
<keyword evidence="13" id="KW-1185">Reference proteome</keyword>
<evidence type="ECO:0000256" key="1">
    <source>
        <dbReference type="ARBA" id="ARBA00001946"/>
    </source>
</evidence>
<feature type="domain" description="Alpha-D-phosphohexomutase alpha/beta/alpha" evidence="11">
    <location>
        <begin position="318"/>
        <end position="441"/>
    </location>
</feature>
<feature type="domain" description="Alpha-D-phosphohexomutase C-terminal" evidence="8">
    <location>
        <begin position="511"/>
        <end position="542"/>
    </location>
</feature>
<protein>
    <submittedName>
        <fullName evidence="12">Putative phosphoglucomutase</fullName>
    </submittedName>
</protein>
<keyword evidence="4 7" id="KW-0479">Metal-binding</keyword>
<name>M0QNF3_9ACTN</name>
<evidence type="ECO:0000313" key="12">
    <source>
        <dbReference type="EMBL" id="GAC69811.1"/>
    </source>
</evidence>
<reference evidence="12 13" key="1">
    <citation type="submission" date="2013-01" db="EMBL/GenBank/DDBJ databases">
        <title>Whole genome shotgun sequence of Gordonia soli NBRC 108243.</title>
        <authorList>
            <person name="Isaki-Nakamura S."/>
            <person name="Hosoyama A."/>
            <person name="Tsuchikane K."/>
            <person name="Ando Y."/>
            <person name="Baba S."/>
            <person name="Ohji S."/>
            <person name="Hamada M."/>
            <person name="Tamura T."/>
            <person name="Yamazoe A."/>
            <person name="Yamazaki S."/>
            <person name="Fujita N."/>
        </authorList>
    </citation>
    <scope>NUCLEOTIDE SEQUENCE [LARGE SCALE GENOMIC DNA]</scope>
    <source>
        <strain evidence="12 13">NBRC 108243</strain>
    </source>
</reference>
<evidence type="ECO:0000256" key="3">
    <source>
        <dbReference type="ARBA" id="ARBA00022553"/>
    </source>
</evidence>
<evidence type="ECO:0000259" key="10">
    <source>
        <dbReference type="Pfam" id="PF02879"/>
    </source>
</evidence>
<dbReference type="InterPro" id="IPR005844">
    <property type="entry name" value="A-D-PHexomutase_a/b/a-I"/>
</dbReference>
<comment type="similarity">
    <text evidence="2 7">Belongs to the phosphohexose mutase family.</text>
</comment>
<proteinExistence type="inferred from homology"/>
<dbReference type="InterPro" id="IPR005841">
    <property type="entry name" value="Alpha-D-phosphohexomutase_SF"/>
</dbReference>
<dbReference type="SUPFAM" id="SSF53738">
    <property type="entry name" value="Phosphoglucomutase, first 3 domains"/>
    <property type="match status" value="3"/>
</dbReference>
<evidence type="ECO:0000259" key="9">
    <source>
        <dbReference type="Pfam" id="PF02878"/>
    </source>
</evidence>
<dbReference type="AlphaFoldDB" id="M0QNF3"/>
<dbReference type="Gene3D" id="3.30.310.50">
    <property type="entry name" value="Alpha-D-phosphohexomutase, C-terminal domain"/>
    <property type="match status" value="1"/>
</dbReference>
<dbReference type="GO" id="GO:0006166">
    <property type="term" value="P:purine ribonucleoside salvage"/>
    <property type="evidence" value="ECO:0007669"/>
    <property type="project" value="TreeGrafter"/>
</dbReference>
<dbReference type="GO" id="GO:0000287">
    <property type="term" value="F:magnesium ion binding"/>
    <property type="evidence" value="ECO:0007669"/>
    <property type="project" value="InterPro"/>
</dbReference>
<evidence type="ECO:0000256" key="6">
    <source>
        <dbReference type="ARBA" id="ARBA00023235"/>
    </source>
</evidence>
<dbReference type="Proteomes" id="UP000011666">
    <property type="component" value="Unassembled WGS sequence"/>
</dbReference>
<dbReference type="PROSITE" id="PS00710">
    <property type="entry name" value="PGM_PMM"/>
    <property type="match status" value="1"/>
</dbReference>
<organism evidence="12 13">
    <name type="scientific">Gordonia soli NBRC 108243</name>
    <dbReference type="NCBI Taxonomy" id="1223545"/>
    <lineage>
        <taxon>Bacteria</taxon>
        <taxon>Bacillati</taxon>
        <taxon>Actinomycetota</taxon>
        <taxon>Actinomycetes</taxon>
        <taxon>Mycobacteriales</taxon>
        <taxon>Gordoniaceae</taxon>
        <taxon>Gordonia</taxon>
    </lineage>
</organism>
<dbReference type="PANTHER" id="PTHR45745">
    <property type="entry name" value="PHOSPHOMANNOMUTASE 45A"/>
    <property type="match status" value="1"/>
</dbReference>
<dbReference type="Pfam" id="PF02880">
    <property type="entry name" value="PGM_PMM_III"/>
    <property type="match status" value="1"/>
</dbReference>
<dbReference type="GO" id="GO:0008973">
    <property type="term" value="F:phosphopentomutase activity"/>
    <property type="evidence" value="ECO:0007669"/>
    <property type="project" value="TreeGrafter"/>
</dbReference>
<keyword evidence="6" id="KW-0413">Isomerase</keyword>
<evidence type="ECO:0000259" key="11">
    <source>
        <dbReference type="Pfam" id="PF02880"/>
    </source>
</evidence>
<dbReference type="InterPro" id="IPR036900">
    <property type="entry name" value="A-D-PHexomutase_C_sf"/>
</dbReference>
<keyword evidence="5 7" id="KW-0460">Magnesium</keyword>
<dbReference type="Pfam" id="PF02879">
    <property type="entry name" value="PGM_PMM_II"/>
    <property type="match status" value="1"/>
</dbReference>
<dbReference type="InterPro" id="IPR005843">
    <property type="entry name" value="A-D-PHexomutase_C"/>
</dbReference>
<dbReference type="InterPro" id="IPR016055">
    <property type="entry name" value="A-D-PHexomutase_a/b/a-I/II/III"/>
</dbReference>
<dbReference type="Pfam" id="PF00408">
    <property type="entry name" value="PGM_PMM_IV"/>
    <property type="match status" value="1"/>
</dbReference>
<dbReference type="Gene3D" id="3.40.120.10">
    <property type="entry name" value="Alpha-D-Glucose-1,6-Bisphosphate, subunit A, domain 3"/>
    <property type="match status" value="3"/>
</dbReference>
<dbReference type="SUPFAM" id="SSF55957">
    <property type="entry name" value="Phosphoglucomutase, C-terminal domain"/>
    <property type="match status" value="1"/>
</dbReference>
<dbReference type="EMBL" id="BANX01000028">
    <property type="protein sequence ID" value="GAC69811.1"/>
    <property type="molecule type" value="Genomic_DNA"/>
</dbReference>
<dbReference type="InterPro" id="IPR005845">
    <property type="entry name" value="A-D-PHexomutase_a/b/a-II"/>
</dbReference>
<comment type="caution">
    <text evidence="12">The sequence shown here is derived from an EMBL/GenBank/DDBJ whole genome shotgun (WGS) entry which is preliminary data.</text>
</comment>
<evidence type="ECO:0000259" key="8">
    <source>
        <dbReference type="Pfam" id="PF00408"/>
    </source>
</evidence>
<dbReference type="Pfam" id="PF02878">
    <property type="entry name" value="PGM_PMM_I"/>
    <property type="match status" value="1"/>
</dbReference>
<dbReference type="STRING" id="1223545.GS4_28_00590"/>
<feature type="domain" description="Alpha-D-phosphohexomutase alpha/beta/alpha" evidence="10">
    <location>
        <begin position="207"/>
        <end position="305"/>
    </location>
</feature>
<dbReference type="PRINTS" id="PR00509">
    <property type="entry name" value="PGMPMM"/>
</dbReference>
<gene>
    <name evidence="12" type="ORF">GS4_28_00590</name>
</gene>
<dbReference type="PANTHER" id="PTHR45745:SF1">
    <property type="entry name" value="PHOSPHOGLUCOMUTASE 2B-RELATED"/>
    <property type="match status" value="1"/>
</dbReference>